<gene>
    <name evidence="2" type="ORF">A4X03_0g8763</name>
</gene>
<organism evidence="2 3">
    <name type="scientific">Tilletia caries</name>
    <name type="common">wheat bunt fungus</name>
    <dbReference type="NCBI Taxonomy" id="13290"/>
    <lineage>
        <taxon>Eukaryota</taxon>
        <taxon>Fungi</taxon>
        <taxon>Dikarya</taxon>
        <taxon>Basidiomycota</taxon>
        <taxon>Ustilaginomycotina</taxon>
        <taxon>Exobasidiomycetes</taxon>
        <taxon>Tilletiales</taxon>
        <taxon>Tilletiaceae</taxon>
        <taxon>Tilletia</taxon>
    </lineage>
</organism>
<comment type="caution">
    <text evidence="2">The sequence shown here is derived from an EMBL/GenBank/DDBJ whole genome shotgun (WGS) entry which is preliminary data.</text>
</comment>
<feature type="compositionally biased region" description="Basic and acidic residues" evidence="1">
    <location>
        <begin position="36"/>
        <end position="46"/>
    </location>
</feature>
<protein>
    <recommendedName>
        <fullName evidence="4">GATA-type domain-containing protein</fullName>
    </recommendedName>
</protein>
<evidence type="ECO:0000313" key="2">
    <source>
        <dbReference type="EMBL" id="KAE8238830.1"/>
    </source>
</evidence>
<feature type="region of interest" description="Disordered" evidence="1">
    <location>
        <begin position="36"/>
        <end position="72"/>
    </location>
</feature>
<dbReference type="EMBL" id="LWDD02002883">
    <property type="protein sequence ID" value="KAE8238830.1"/>
    <property type="molecule type" value="Genomic_DNA"/>
</dbReference>
<sequence>ELRASFLPPIDTCERTENQVDSYTPKLLQLSEAEIDKLTKERERDARRKRRQTKGRRGVQLPDREPNKTQRSPLVYGLIATTAAAASREAVAPALGHSTFSGLSTRRAAAIAASQSFASGINADSAGATPAPGELNVKLNQKRVRAVNPDTVHQSYPGGLGRRQEADAPHFTPSAPPKSPPLSKPSAENADKRSGSGRPKQVPVRPPEYAHLQPNLIDGLWHCSNCGIPGSLGPGRRKGPLGDKSLCSNCGKYFHRFRRVPEVEYTRDTHYHIQEQRARAAADAEKKAQMALHGIGRGAMNEGSGDPGGALSNGGSKSTKNSLDGLPFQEIGSLDDSESEESDMDSRTNSPTKRTLLSVEDSGSLRAGSPSRVMSPSGRMSTLPGKSTARFQSRLLLHIAAAADVGPVPPTPPIPSGRALSPGTLARMPVWITNALEGKRGQYPDDKFEIQLRTRPPGTPVAPEPEWRIRCLDCPGRLYTLGPNQSLDNFEIHLKNRGHRANVRNRVEGIGFAS</sequence>
<evidence type="ECO:0008006" key="4">
    <source>
        <dbReference type="Google" id="ProtNLM"/>
    </source>
</evidence>
<evidence type="ECO:0000313" key="3">
    <source>
        <dbReference type="Proteomes" id="UP000077671"/>
    </source>
</evidence>
<feature type="non-terminal residue" evidence="2">
    <location>
        <position position="514"/>
    </location>
</feature>
<feature type="compositionally biased region" description="Acidic residues" evidence="1">
    <location>
        <begin position="333"/>
        <end position="343"/>
    </location>
</feature>
<name>A0A8T8SF43_9BASI</name>
<feature type="compositionally biased region" description="Polar residues" evidence="1">
    <location>
        <begin position="313"/>
        <end position="322"/>
    </location>
</feature>
<feature type="region of interest" description="Disordered" evidence="1">
    <location>
        <begin position="146"/>
        <end position="206"/>
    </location>
</feature>
<reference evidence="2" key="2">
    <citation type="journal article" date="2019" name="IMA Fungus">
        <title>Genome sequencing and comparison of five Tilletia species to identify candidate genes for the detection of regulated species infecting wheat.</title>
        <authorList>
            <person name="Nguyen H.D.T."/>
            <person name="Sultana T."/>
            <person name="Kesanakurti P."/>
            <person name="Hambleton S."/>
        </authorList>
    </citation>
    <scope>NUCLEOTIDE SEQUENCE</scope>
    <source>
        <strain evidence="2">DAOMC 238032</strain>
    </source>
</reference>
<accession>A0A8T8SF43</accession>
<feature type="compositionally biased region" description="Basic residues" evidence="1">
    <location>
        <begin position="47"/>
        <end position="57"/>
    </location>
</feature>
<reference evidence="2" key="1">
    <citation type="submission" date="2016-04" db="EMBL/GenBank/DDBJ databases">
        <authorList>
            <person name="Nguyen H.D."/>
            <person name="Kesanakurti P."/>
            <person name="Cullis J."/>
            <person name="Levesque C.A."/>
            <person name="Hambleton S."/>
        </authorList>
    </citation>
    <scope>NUCLEOTIDE SEQUENCE</scope>
    <source>
        <strain evidence="2">DAOMC 238032</strain>
    </source>
</reference>
<feature type="compositionally biased region" description="Pro residues" evidence="1">
    <location>
        <begin position="174"/>
        <end position="183"/>
    </location>
</feature>
<evidence type="ECO:0000256" key="1">
    <source>
        <dbReference type="SAM" id="MobiDB-lite"/>
    </source>
</evidence>
<dbReference type="Proteomes" id="UP000077671">
    <property type="component" value="Unassembled WGS sequence"/>
</dbReference>
<dbReference type="AlphaFoldDB" id="A0A8T8SF43"/>
<proteinExistence type="predicted"/>
<feature type="region of interest" description="Disordered" evidence="1">
    <location>
        <begin position="297"/>
        <end position="385"/>
    </location>
</feature>